<organism evidence="10 11">
    <name type="scientific">Anaeromyxobacter diazotrophicus</name>
    <dbReference type="NCBI Taxonomy" id="2590199"/>
    <lineage>
        <taxon>Bacteria</taxon>
        <taxon>Pseudomonadati</taxon>
        <taxon>Myxococcota</taxon>
        <taxon>Myxococcia</taxon>
        <taxon>Myxococcales</taxon>
        <taxon>Cystobacterineae</taxon>
        <taxon>Anaeromyxobacteraceae</taxon>
        <taxon>Anaeromyxobacter</taxon>
    </lineage>
</organism>
<dbReference type="InterPro" id="IPR003838">
    <property type="entry name" value="ABC3_permease_C"/>
</dbReference>
<sequence>MTASPRPSPEPPEAPPAPAARPPVRLARAFSAPTFGLAAAGVLLAPLVAAVADVALSDRLGLATGLAAGLAILAGAVVAVGFGLAAAAAGRRIGFYEIGAAVLVLLALFFGPVLLAVPRLRATGLVLSAWEAQGTLVVVLGLLLSALLSGAATFVGASLGFLLFGSGRLDASMSYELFVAKSHLRLSPRTLLAGFLLVVTGVVPGLLVLLVRAARRAARERRAARSGELVWRPRMPATLLMTLISIGGVAIGVWALTVVLSVMSGFEADLKGKILGTRSHGMLTKYGNGDFTEWRQVREQVLAVTGVTGATPFIYSEVMVSAGQNLSGTLLEGIDPRTVGTVLELPRTVDDGKLDWLLHPEQIPPAPEYRSNPEAFFKDAPPGKEPKAPPPKAAPPEAPQGAGPAARPLPGIVLGRELARGLRVYVGDVVNVISPLGDLGPSGPQPKSRPFKVAAIFYSGMYEYDSKFAYVDLAEAQRFFGLGDSVHGFELKVRDVDEARPILRRVLAALEGYPYRVRDWGELNRNLFSALMMEKVVMAVILGFIVLVATFTIVATLIMQVLDKRREIAVLKSMGAGRPSVMKVFVAEGLVIGAVGTGFGLLLGLGTCLLIDKVGIPLDPEVYYISNLPVRMNPVEFLLVALLALALSYLATIYPASKASRLEPVEGLRAE</sequence>
<feature type="transmembrane region" description="Helical" evidence="8">
    <location>
        <begin position="191"/>
        <end position="214"/>
    </location>
</feature>
<accession>A0A7I9VQP9</accession>
<feature type="transmembrane region" description="Helical" evidence="8">
    <location>
        <begin position="235"/>
        <end position="256"/>
    </location>
</feature>
<dbReference type="EMBL" id="BJTG01000009">
    <property type="protein sequence ID" value="GEJ58742.1"/>
    <property type="molecule type" value="Genomic_DNA"/>
</dbReference>
<comment type="similarity">
    <text evidence="2">Belongs to the ABC-4 integral membrane protein family. LolC/E subfamily.</text>
</comment>
<evidence type="ECO:0000313" key="10">
    <source>
        <dbReference type="EMBL" id="GEJ58742.1"/>
    </source>
</evidence>
<feature type="transmembrane region" description="Helical" evidence="8">
    <location>
        <begin position="68"/>
        <end position="89"/>
    </location>
</feature>
<evidence type="ECO:0000256" key="5">
    <source>
        <dbReference type="ARBA" id="ARBA00022989"/>
    </source>
</evidence>
<protein>
    <recommendedName>
        <fullName evidence="9">ABC3 transporter permease C-terminal domain-containing protein</fullName>
    </recommendedName>
</protein>
<evidence type="ECO:0000256" key="7">
    <source>
        <dbReference type="SAM" id="MobiDB-lite"/>
    </source>
</evidence>
<feature type="transmembrane region" description="Helical" evidence="8">
    <location>
        <begin position="95"/>
        <end position="117"/>
    </location>
</feature>
<dbReference type="AlphaFoldDB" id="A0A7I9VQP9"/>
<feature type="transmembrane region" description="Helical" evidence="8">
    <location>
        <begin position="637"/>
        <end position="656"/>
    </location>
</feature>
<keyword evidence="11" id="KW-1185">Reference proteome</keyword>
<keyword evidence="5 8" id="KW-1133">Transmembrane helix</keyword>
<evidence type="ECO:0000256" key="1">
    <source>
        <dbReference type="ARBA" id="ARBA00004651"/>
    </source>
</evidence>
<evidence type="ECO:0000256" key="6">
    <source>
        <dbReference type="ARBA" id="ARBA00023136"/>
    </source>
</evidence>
<name>A0A7I9VQP9_9BACT</name>
<evidence type="ECO:0000256" key="8">
    <source>
        <dbReference type="SAM" id="Phobius"/>
    </source>
</evidence>
<comment type="subcellular location">
    <subcellularLocation>
        <location evidence="1">Cell membrane</location>
        <topology evidence="1">Multi-pass membrane protein</topology>
    </subcellularLocation>
</comment>
<feature type="compositionally biased region" description="Pro residues" evidence="7">
    <location>
        <begin position="388"/>
        <end position="398"/>
    </location>
</feature>
<proteinExistence type="inferred from homology"/>
<dbReference type="PANTHER" id="PTHR30489:SF0">
    <property type="entry name" value="LIPOPROTEIN-RELEASING SYSTEM TRANSMEMBRANE PROTEIN LOLE"/>
    <property type="match status" value="1"/>
</dbReference>
<keyword evidence="3" id="KW-1003">Cell membrane</keyword>
<keyword evidence="6 8" id="KW-0472">Membrane</keyword>
<evidence type="ECO:0000313" key="11">
    <source>
        <dbReference type="Proteomes" id="UP000503640"/>
    </source>
</evidence>
<feature type="transmembrane region" description="Helical" evidence="8">
    <location>
        <begin position="35"/>
        <end position="56"/>
    </location>
</feature>
<feature type="transmembrane region" description="Helical" evidence="8">
    <location>
        <begin position="580"/>
        <end position="603"/>
    </location>
</feature>
<feature type="region of interest" description="Disordered" evidence="7">
    <location>
        <begin position="1"/>
        <end position="20"/>
    </location>
</feature>
<dbReference type="PANTHER" id="PTHR30489">
    <property type="entry name" value="LIPOPROTEIN-RELEASING SYSTEM TRANSMEMBRANE PROTEIN LOLE"/>
    <property type="match status" value="1"/>
</dbReference>
<dbReference type="GO" id="GO:0098797">
    <property type="term" value="C:plasma membrane protein complex"/>
    <property type="evidence" value="ECO:0007669"/>
    <property type="project" value="TreeGrafter"/>
</dbReference>
<evidence type="ECO:0000256" key="2">
    <source>
        <dbReference type="ARBA" id="ARBA00005236"/>
    </source>
</evidence>
<feature type="transmembrane region" description="Helical" evidence="8">
    <location>
        <begin position="137"/>
        <end position="164"/>
    </location>
</feature>
<dbReference type="InterPro" id="IPR051447">
    <property type="entry name" value="Lipoprotein-release_system"/>
</dbReference>
<evidence type="ECO:0000259" key="9">
    <source>
        <dbReference type="Pfam" id="PF02687"/>
    </source>
</evidence>
<evidence type="ECO:0000256" key="3">
    <source>
        <dbReference type="ARBA" id="ARBA00022475"/>
    </source>
</evidence>
<feature type="transmembrane region" description="Helical" evidence="8">
    <location>
        <begin position="536"/>
        <end position="559"/>
    </location>
</feature>
<feature type="region of interest" description="Disordered" evidence="7">
    <location>
        <begin position="364"/>
        <end position="406"/>
    </location>
</feature>
<evidence type="ECO:0000256" key="4">
    <source>
        <dbReference type="ARBA" id="ARBA00022692"/>
    </source>
</evidence>
<dbReference type="Pfam" id="PF02687">
    <property type="entry name" value="FtsX"/>
    <property type="match status" value="1"/>
</dbReference>
<dbReference type="GO" id="GO:0044874">
    <property type="term" value="P:lipoprotein localization to outer membrane"/>
    <property type="evidence" value="ECO:0007669"/>
    <property type="project" value="TreeGrafter"/>
</dbReference>
<comment type="caution">
    <text evidence="10">The sequence shown here is derived from an EMBL/GenBank/DDBJ whole genome shotgun (WGS) entry which is preliminary data.</text>
</comment>
<gene>
    <name evidence="10" type="ORF">AMYX_34830</name>
</gene>
<keyword evidence="4 8" id="KW-0812">Transmembrane</keyword>
<dbReference type="RefSeq" id="WP_176067601.1">
    <property type="nucleotide sequence ID" value="NZ_BJTG01000009.1"/>
</dbReference>
<feature type="domain" description="ABC3 transporter permease C-terminal" evidence="9">
    <location>
        <begin position="540"/>
        <end position="664"/>
    </location>
</feature>
<reference evidence="11" key="1">
    <citation type="journal article" date="2020" name="Appl. Environ. Microbiol.">
        <title>Diazotrophic Anaeromyxobacter Isolates from Soils.</title>
        <authorList>
            <person name="Masuda Y."/>
            <person name="Yamanaka H."/>
            <person name="Xu Z.X."/>
            <person name="Shiratori Y."/>
            <person name="Aono T."/>
            <person name="Amachi S."/>
            <person name="Senoo K."/>
            <person name="Itoh H."/>
        </authorList>
    </citation>
    <scope>NUCLEOTIDE SEQUENCE [LARGE SCALE GENOMIC DNA]</scope>
    <source>
        <strain evidence="11">R267</strain>
    </source>
</reference>
<dbReference type="Proteomes" id="UP000503640">
    <property type="component" value="Unassembled WGS sequence"/>
</dbReference>